<dbReference type="Proteomes" id="UP000824055">
    <property type="component" value="Unassembled WGS sequence"/>
</dbReference>
<feature type="transmembrane region" description="Helical" evidence="7">
    <location>
        <begin position="43"/>
        <end position="64"/>
    </location>
</feature>
<evidence type="ECO:0000256" key="3">
    <source>
        <dbReference type="ARBA" id="ARBA00022692"/>
    </source>
</evidence>
<dbReference type="InterPro" id="IPR037185">
    <property type="entry name" value="EmrE-like"/>
</dbReference>
<dbReference type="PANTHER" id="PTHR32322">
    <property type="entry name" value="INNER MEMBRANE TRANSPORTER"/>
    <property type="match status" value="1"/>
</dbReference>
<feature type="transmembrane region" description="Helical" evidence="7">
    <location>
        <begin position="257"/>
        <end position="274"/>
    </location>
</feature>
<evidence type="ECO:0000259" key="8">
    <source>
        <dbReference type="Pfam" id="PF00892"/>
    </source>
</evidence>
<feature type="domain" description="EamA" evidence="8">
    <location>
        <begin position="14"/>
        <end position="146"/>
    </location>
</feature>
<sequence length="322" mass="34385">MNIRPIKLSRPLAAHLSMLGACVSWGLMAPMGNDAMTHGLSSVTMVSLRILGGAALFWLTSLFLPRERVSGRDCLLLAGASALGLICNQCCYTIGLGITSPSNASIMTTSMPIFAMILSFAILREPITWMKGGGVALGCMGAIALVMTSAASGDSKVGDLRGDLLCLSAQFSFALYLSLFNKLIRRYSVITVNKWMFLWALVLLSPFTGGEVLSTPWESISARAWMEVGFVVFFGTFVAYILTMVAQQTLRPTVVSVYNYVQPLVAVSVSVAVGLATFSLGQAMGALLVFAGVALVTKSKSKRDMELAKAKERKEAGHGQDS</sequence>
<evidence type="ECO:0000313" key="10">
    <source>
        <dbReference type="Proteomes" id="UP000824055"/>
    </source>
</evidence>
<dbReference type="PROSITE" id="PS51257">
    <property type="entry name" value="PROKAR_LIPOPROTEIN"/>
    <property type="match status" value="1"/>
</dbReference>
<feature type="transmembrane region" description="Helical" evidence="7">
    <location>
        <begin position="76"/>
        <end position="98"/>
    </location>
</feature>
<protein>
    <submittedName>
        <fullName evidence="9">DMT family transporter</fullName>
    </submittedName>
</protein>
<proteinExistence type="predicted"/>
<evidence type="ECO:0000256" key="7">
    <source>
        <dbReference type="SAM" id="Phobius"/>
    </source>
</evidence>
<gene>
    <name evidence="9" type="ORF">H9966_07215</name>
</gene>
<name>A0A9D2JW96_9BACT</name>
<feature type="domain" description="EamA" evidence="8">
    <location>
        <begin position="161"/>
        <end position="297"/>
    </location>
</feature>
<evidence type="ECO:0000256" key="2">
    <source>
        <dbReference type="ARBA" id="ARBA00022475"/>
    </source>
</evidence>
<feature type="transmembrane region" description="Helical" evidence="7">
    <location>
        <begin position="225"/>
        <end position="245"/>
    </location>
</feature>
<feature type="transmembrane region" description="Helical" evidence="7">
    <location>
        <begin position="164"/>
        <end position="184"/>
    </location>
</feature>
<keyword evidence="4 7" id="KW-1133">Transmembrane helix</keyword>
<comment type="subcellular location">
    <subcellularLocation>
        <location evidence="1">Cell membrane</location>
        <topology evidence="1">Multi-pass membrane protein</topology>
    </subcellularLocation>
</comment>
<feature type="transmembrane region" description="Helical" evidence="7">
    <location>
        <begin position="196"/>
        <end position="213"/>
    </location>
</feature>
<evidence type="ECO:0000313" key="9">
    <source>
        <dbReference type="EMBL" id="HIZ69651.1"/>
    </source>
</evidence>
<dbReference type="InterPro" id="IPR000620">
    <property type="entry name" value="EamA_dom"/>
</dbReference>
<comment type="caution">
    <text evidence="9">The sequence shown here is derived from an EMBL/GenBank/DDBJ whole genome shotgun (WGS) entry which is preliminary data.</text>
</comment>
<keyword evidence="3 7" id="KW-0812">Transmembrane</keyword>
<feature type="region of interest" description="Disordered" evidence="6">
    <location>
        <begin position="303"/>
        <end position="322"/>
    </location>
</feature>
<accession>A0A9D2JW96</accession>
<feature type="transmembrane region" description="Helical" evidence="7">
    <location>
        <begin position="12"/>
        <end position="31"/>
    </location>
</feature>
<reference evidence="9" key="2">
    <citation type="submission" date="2021-04" db="EMBL/GenBank/DDBJ databases">
        <authorList>
            <person name="Gilroy R."/>
        </authorList>
    </citation>
    <scope>NUCLEOTIDE SEQUENCE</scope>
    <source>
        <strain evidence="9">ChiHecec3B27-8219</strain>
    </source>
</reference>
<dbReference type="Pfam" id="PF00892">
    <property type="entry name" value="EamA"/>
    <property type="match status" value="2"/>
</dbReference>
<dbReference type="InterPro" id="IPR050638">
    <property type="entry name" value="AA-Vitamin_Transporters"/>
</dbReference>
<dbReference type="EMBL" id="DXBE01000052">
    <property type="protein sequence ID" value="HIZ69651.1"/>
    <property type="molecule type" value="Genomic_DNA"/>
</dbReference>
<organism evidence="9 10">
    <name type="scientific">Candidatus Prevotella avicola</name>
    <dbReference type="NCBI Taxonomy" id="2838738"/>
    <lineage>
        <taxon>Bacteria</taxon>
        <taxon>Pseudomonadati</taxon>
        <taxon>Bacteroidota</taxon>
        <taxon>Bacteroidia</taxon>
        <taxon>Bacteroidales</taxon>
        <taxon>Prevotellaceae</taxon>
        <taxon>Prevotella</taxon>
    </lineage>
</organism>
<evidence type="ECO:0000256" key="6">
    <source>
        <dbReference type="SAM" id="MobiDB-lite"/>
    </source>
</evidence>
<keyword evidence="5 7" id="KW-0472">Membrane</keyword>
<dbReference type="AlphaFoldDB" id="A0A9D2JW96"/>
<dbReference type="GO" id="GO:0005886">
    <property type="term" value="C:plasma membrane"/>
    <property type="evidence" value="ECO:0007669"/>
    <property type="project" value="UniProtKB-SubCell"/>
</dbReference>
<evidence type="ECO:0000256" key="1">
    <source>
        <dbReference type="ARBA" id="ARBA00004651"/>
    </source>
</evidence>
<evidence type="ECO:0000256" key="4">
    <source>
        <dbReference type="ARBA" id="ARBA00022989"/>
    </source>
</evidence>
<dbReference type="SUPFAM" id="SSF103481">
    <property type="entry name" value="Multidrug resistance efflux transporter EmrE"/>
    <property type="match status" value="2"/>
</dbReference>
<evidence type="ECO:0000256" key="5">
    <source>
        <dbReference type="ARBA" id="ARBA00023136"/>
    </source>
</evidence>
<dbReference type="PANTHER" id="PTHR32322:SF18">
    <property type="entry name" value="S-ADENOSYLMETHIONINE_S-ADENOSYLHOMOCYSTEINE TRANSPORTER"/>
    <property type="match status" value="1"/>
</dbReference>
<feature type="transmembrane region" description="Helical" evidence="7">
    <location>
        <begin position="104"/>
        <end position="123"/>
    </location>
</feature>
<feature type="transmembrane region" description="Helical" evidence="7">
    <location>
        <begin position="280"/>
        <end position="297"/>
    </location>
</feature>
<reference evidence="9" key="1">
    <citation type="journal article" date="2021" name="PeerJ">
        <title>Extensive microbial diversity within the chicken gut microbiome revealed by metagenomics and culture.</title>
        <authorList>
            <person name="Gilroy R."/>
            <person name="Ravi A."/>
            <person name="Getino M."/>
            <person name="Pursley I."/>
            <person name="Horton D.L."/>
            <person name="Alikhan N.F."/>
            <person name="Baker D."/>
            <person name="Gharbi K."/>
            <person name="Hall N."/>
            <person name="Watson M."/>
            <person name="Adriaenssens E.M."/>
            <person name="Foster-Nyarko E."/>
            <person name="Jarju S."/>
            <person name="Secka A."/>
            <person name="Antonio M."/>
            <person name="Oren A."/>
            <person name="Chaudhuri R.R."/>
            <person name="La Ragione R."/>
            <person name="Hildebrand F."/>
            <person name="Pallen M.J."/>
        </authorList>
    </citation>
    <scope>NUCLEOTIDE SEQUENCE</scope>
    <source>
        <strain evidence="9">ChiHecec3B27-8219</strain>
    </source>
</reference>
<keyword evidence="2" id="KW-1003">Cell membrane</keyword>
<feature type="transmembrane region" description="Helical" evidence="7">
    <location>
        <begin position="135"/>
        <end position="152"/>
    </location>
</feature>